<evidence type="ECO:0000313" key="18">
    <source>
        <dbReference type="EMBL" id="MBA0571464.1"/>
    </source>
</evidence>
<keyword evidence="15" id="KW-0804">Transcription</keyword>
<protein>
    <recommendedName>
        <fullName evidence="7">poly(A)-specific ribonuclease</fullName>
        <ecNumber evidence="7">3.1.13.4</ecNumber>
    </recommendedName>
</protein>
<evidence type="ECO:0000256" key="14">
    <source>
        <dbReference type="ARBA" id="ARBA00023015"/>
    </source>
</evidence>
<keyword evidence="11" id="KW-0378">Hydrolase</keyword>
<evidence type="ECO:0000256" key="16">
    <source>
        <dbReference type="ARBA" id="ARBA00023242"/>
    </source>
</evidence>
<evidence type="ECO:0000256" key="12">
    <source>
        <dbReference type="ARBA" id="ARBA00022839"/>
    </source>
</evidence>
<evidence type="ECO:0000256" key="13">
    <source>
        <dbReference type="ARBA" id="ARBA00022884"/>
    </source>
</evidence>
<keyword evidence="14" id="KW-0805">Transcription regulation</keyword>
<evidence type="ECO:0000256" key="2">
    <source>
        <dbReference type="ARBA" id="ARBA00001968"/>
    </source>
</evidence>
<evidence type="ECO:0000256" key="9">
    <source>
        <dbReference type="ARBA" id="ARBA00022722"/>
    </source>
</evidence>
<dbReference type="PANTHER" id="PTHR10797">
    <property type="entry name" value="CCR4-NOT TRANSCRIPTION COMPLEX SUBUNIT"/>
    <property type="match status" value="1"/>
</dbReference>
<dbReference type="EC" id="3.1.13.4" evidence="7"/>
<dbReference type="InterPro" id="IPR006941">
    <property type="entry name" value="RNase_CAF1"/>
</dbReference>
<evidence type="ECO:0000256" key="17">
    <source>
        <dbReference type="ARBA" id="ARBA00025148"/>
    </source>
</evidence>
<keyword evidence="19" id="KW-1185">Reference proteome</keyword>
<comment type="similarity">
    <text evidence="5">Belongs to the CAF1 family.</text>
</comment>
<evidence type="ECO:0000256" key="6">
    <source>
        <dbReference type="ARBA" id="ARBA00011757"/>
    </source>
</evidence>
<keyword evidence="8" id="KW-0963">Cytoplasm</keyword>
<keyword evidence="12" id="KW-0269">Exonuclease</keyword>
<evidence type="ECO:0000256" key="8">
    <source>
        <dbReference type="ARBA" id="ARBA00022490"/>
    </source>
</evidence>
<keyword evidence="16" id="KW-0539">Nucleus</keyword>
<evidence type="ECO:0000256" key="3">
    <source>
        <dbReference type="ARBA" id="ARBA00004123"/>
    </source>
</evidence>
<evidence type="ECO:0000256" key="1">
    <source>
        <dbReference type="ARBA" id="ARBA00001663"/>
    </source>
</evidence>
<evidence type="ECO:0000256" key="4">
    <source>
        <dbReference type="ARBA" id="ARBA00004496"/>
    </source>
</evidence>
<gene>
    <name evidence="18" type="ORF">Golob_005038</name>
</gene>
<dbReference type="Gene3D" id="3.30.420.10">
    <property type="entry name" value="Ribonuclease H-like superfamily/Ribonuclease H"/>
    <property type="match status" value="1"/>
</dbReference>
<keyword evidence="9" id="KW-0540">Nuclease</keyword>
<keyword evidence="10" id="KW-0479">Metal-binding</keyword>
<dbReference type="Pfam" id="PF04857">
    <property type="entry name" value="CAF1"/>
    <property type="match status" value="1"/>
</dbReference>
<dbReference type="InterPro" id="IPR036397">
    <property type="entry name" value="RNaseH_sf"/>
</dbReference>
<dbReference type="InterPro" id="IPR012337">
    <property type="entry name" value="RNaseH-like_sf"/>
</dbReference>
<dbReference type="GO" id="GO:0004535">
    <property type="term" value="F:poly(A)-specific ribonuclease activity"/>
    <property type="evidence" value="ECO:0007669"/>
    <property type="project" value="UniProtKB-EC"/>
</dbReference>
<comment type="subunit">
    <text evidence="6">Component of the CCR4-NOT complex, at least composed of CRR4 and CAF1 proteins.</text>
</comment>
<dbReference type="GO" id="GO:0005737">
    <property type="term" value="C:cytoplasm"/>
    <property type="evidence" value="ECO:0007669"/>
    <property type="project" value="UniProtKB-SubCell"/>
</dbReference>
<dbReference type="Proteomes" id="UP000593572">
    <property type="component" value="Unassembled WGS sequence"/>
</dbReference>
<organism evidence="18 19">
    <name type="scientific">Gossypium lobatum</name>
    <dbReference type="NCBI Taxonomy" id="34289"/>
    <lineage>
        <taxon>Eukaryota</taxon>
        <taxon>Viridiplantae</taxon>
        <taxon>Streptophyta</taxon>
        <taxon>Embryophyta</taxon>
        <taxon>Tracheophyta</taxon>
        <taxon>Spermatophyta</taxon>
        <taxon>Magnoliopsida</taxon>
        <taxon>eudicotyledons</taxon>
        <taxon>Gunneridae</taxon>
        <taxon>Pentapetalae</taxon>
        <taxon>rosids</taxon>
        <taxon>malvids</taxon>
        <taxon>Malvales</taxon>
        <taxon>Malvaceae</taxon>
        <taxon>Malvoideae</taxon>
        <taxon>Gossypium</taxon>
    </lineage>
</organism>
<dbReference type="GO" id="GO:0005634">
    <property type="term" value="C:nucleus"/>
    <property type="evidence" value="ECO:0007669"/>
    <property type="project" value="UniProtKB-SubCell"/>
</dbReference>
<dbReference type="GO" id="GO:0046872">
    <property type="term" value="F:metal ion binding"/>
    <property type="evidence" value="ECO:0007669"/>
    <property type="project" value="UniProtKB-KW"/>
</dbReference>
<comment type="cofactor">
    <cofactor evidence="2">
        <name>a divalent metal cation</name>
        <dbReference type="ChEBI" id="CHEBI:60240"/>
    </cofactor>
</comment>
<dbReference type="GO" id="GO:0003723">
    <property type="term" value="F:RNA binding"/>
    <property type="evidence" value="ECO:0007669"/>
    <property type="project" value="UniProtKB-KW"/>
</dbReference>
<dbReference type="GO" id="GO:0030014">
    <property type="term" value="C:CCR4-NOT complex"/>
    <property type="evidence" value="ECO:0007669"/>
    <property type="project" value="InterPro"/>
</dbReference>
<comment type="function">
    <text evidence="17">Ubiquitous transcription factor required for a diverse set of processes. It is a component of the CCR4 complex involved in the control of gene expression.</text>
</comment>
<evidence type="ECO:0000256" key="5">
    <source>
        <dbReference type="ARBA" id="ARBA00008372"/>
    </source>
</evidence>
<dbReference type="AlphaFoldDB" id="A0A7J8N3P2"/>
<sequence length="145" mass="16801">MSISGNKSIVVRQVFAKDLDSELLIIKEANLRYPFLSIDIEFPGTIFKPSKQVIREGNPVINYHYMKSNVDALQIIQLSLSLSDAQGNLPDFDTPFSYIWEFNFRDFVNRDHYASDSIELLKRQGIDFEKNREKGIDSKDFAKKF</sequence>
<dbReference type="SUPFAM" id="SSF53098">
    <property type="entry name" value="Ribonuclease H-like"/>
    <property type="match status" value="1"/>
</dbReference>
<accession>A0A7J8N3P2</accession>
<comment type="catalytic activity">
    <reaction evidence="1">
        <text>Exonucleolytic cleavage of poly(A) to 5'-AMP.</text>
        <dbReference type="EC" id="3.1.13.4"/>
    </reaction>
</comment>
<name>A0A7J8N3P2_9ROSI</name>
<evidence type="ECO:0000256" key="15">
    <source>
        <dbReference type="ARBA" id="ARBA00023163"/>
    </source>
</evidence>
<dbReference type="InterPro" id="IPR039637">
    <property type="entry name" value="CNOT7/CNOT8/Pop2"/>
</dbReference>
<dbReference type="EMBL" id="JABEZX010000011">
    <property type="protein sequence ID" value="MBA0571464.1"/>
    <property type="molecule type" value="Genomic_DNA"/>
</dbReference>
<evidence type="ECO:0000256" key="10">
    <source>
        <dbReference type="ARBA" id="ARBA00022723"/>
    </source>
</evidence>
<reference evidence="18 19" key="1">
    <citation type="journal article" date="2019" name="Genome Biol. Evol.">
        <title>Insights into the evolution of the New World diploid cottons (Gossypium, subgenus Houzingenia) based on genome sequencing.</title>
        <authorList>
            <person name="Grover C.E."/>
            <person name="Arick M.A. 2nd"/>
            <person name="Thrash A."/>
            <person name="Conover J.L."/>
            <person name="Sanders W.S."/>
            <person name="Peterson D.G."/>
            <person name="Frelichowski J.E."/>
            <person name="Scheffler J.A."/>
            <person name="Scheffler B.E."/>
            <person name="Wendel J.F."/>
        </authorList>
    </citation>
    <scope>NUCLEOTIDE SEQUENCE [LARGE SCALE GENOMIC DNA]</scope>
    <source>
        <strain evidence="18">157</strain>
        <tissue evidence="18">Leaf</tissue>
    </source>
</reference>
<evidence type="ECO:0000256" key="7">
    <source>
        <dbReference type="ARBA" id="ARBA00012161"/>
    </source>
</evidence>
<evidence type="ECO:0000256" key="11">
    <source>
        <dbReference type="ARBA" id="ARBA00022801"/>
    </source>
</evidence>
<evidence type="ECO:0000313" key="19">
    <source>
        <dbReference type="Proteomes" id="UP000593572"/>
    </source>
</evidence>
<comment type="caution">
    <text evidence="18">The sequence shown here is derived from an EMBL/GenBank/DDBJ whole genome shotgun (WGS) entry which is preliminary data.</text>
</comment>
<keyword evidence="13" id="KW-0694">RNA-binding</keyword>
<proteinExistence type="inferred from homology"/>
<comment type="subcellular location">
    <subcellularLocation>
        <location evidence="4">Cytoplasm</location>
    </subcellularLocation>
    <subcellularLocation>
        <location evidence="3">Nucleus</location>
    </subcellularLocation>
</comment>